<evidence type="ECO:0000313" key="2">
    <source>
        <dbReference type="EMBL" id="EEC17891.1"/>
    </source>
</evidence>
<keyword evidence="4" id="KW-1185">Reference proteome</keyword>
<organism>
    <name type="scientific">Ixodes scapularis</name>
    <name type="common">Black-legged tick</name>
    <name type="synonym">Deer tick</name>
    <dbReference type="NCBI Taxonomy" id="6945"/>
    <lineage>
        <taxon>Eukaryota</taxon>
        <taxon>Metazoa</taxon>
        <taxon>Ecdysozoa</taxon>
        <taxon>Arthropoda</taxon>
        <taxon>Chelicerata</taxon>
        <taxon>Arachnida</taxon>
        <taxon>Acari</taxon>
        <taxon>Parasitiformes</taxon>
        <taxon>Ixodida</taxon>
        <taxon>Ixodoidea</taxon>
        <taxon>Ixodidae</taxon>
        <taxon>Ixodinae</taxon>
        <taxon>Ixodes</taxon>
    </lineage>
</organism>
<dbReference type="Proteomes" id="UP000001555">
    <property type="component" value="Unassembled WGS sequence"/>
</dbReference>
<reference evidence="2 4" key="1">
    <citation type="submission" date="2008-03" db="EMBL/GenBank/DDBJ databases">
        <title>Annotation of Ixodes scapularis.</title>
        <authorList>
            <consortium name="Ixodes scapularis Genome Project Consortium"/>
            <person name="Caler E."/>
            <person name="Hannick L.I."/>
            <person name="Bidwell S."/>
            <person name="Joardar V."/>
            <person name="Thiagarajan M."/>
            <person name="Amedeo P."/>
            <person name="Galinsky K.J."/>
            <person name="Schobel S."/>
            <person name="Inman J."/>
            <person name="Hostetler J."/>
            <person name="Miller J."/>
            <person name="Hammond M."/>
            <person name="Megy K."/>
            <person name="Lawson D."/>
            <person name="Kodira C."/>
            <person name="Sutton G."/>
            <person name="Meyer J."/>
            <person name="Hill C.A."/>
            <person name="Birren B."/>
            <person name="Nene V."/>
            <person name="Collins F."/>
            <person name="Alarcon-Chaidez F."/>
            <person name="Wikel S."/>
            <person name="Strausberg R."/>
        </authorList>
    </citation>
    <scope>NUCLEOTIDE SEQUENCE [LARGE SCALE GENOMIC DNA]</scope>
    <source>
        <strain evidence="4">Wikel</strain>
        <strain evidence="2">Wikel colony</strain>
    </source>
</reference>
<dbReference type="HOGENOM" id="CLU_1951167_0_0_1"/>
<evidence type="ECO:0000256" key="1">
    <source>
        <dbReference type="SAM" id="Phobius"/>
    </source>
</evidence>
<keyword evidence="1" id="KW-0812">Transmembrane</keyword>
<reference evidence="3" key="2">
    <citation type="submission" date="2020-05" db="UniProtKB">
        <authorList>
            <consortium name="EnsemblMetazoa"/>
        </authorList>
    </citation>
    <scope>IDENTIFICATION</scope>
    <source>
        <strain evidence="3">wikel</strain>
    </source>
</reference>
<protein>
    <submittedName>
        <fullName evidence="2 3">Uncharacterized protein</fullName>
    </submittedName>
</protein>
<dbReference type="VEuPathDB" id="VectorBase:ISCI013363"/>
<dbReference type="EnsemblMetazoa" id="ISCW013363-RA">
    <property type="protein sequence ID" value="ISCW013363-PA"/>
    <property type="gene ID" value="ISCW013363"/>
</dbReference>
<dbReference type="EMBL" id="ABJB010711046">
    <property type="status" value="NOT_ANNOTATED_CDS"/>
    <property type="molecule type" value="Genomic_DNA"/>
</dbReference>
<dbReference type="AlphaFoldDB" id="B7QGB9"/>
<feature type="transmembrane region" description="Helical" evidence="1">
    <location>
        <begin position="91"/>
        <end position="118"/>
    </location>
</feature>
<name>B7QGB9_IXOSC</name>
<keyword evidence="1" id="KW-0472">Membrane</keyword>
<evidence type="ECO:0000313" key="3">
    <source>
        <dbReference type="EnsemblMetazoa" id="ISCW013363-PA"/>
    </source>
</evidence>
<evidence type="ECO:0000313" key="4">
    <source>
        <dbReference type="Proteomes" id="UP000001555"/>
    </source>
</evidence>
<keyword evidence="1" id="KW-1133">Transmembrane helix</keyword>
<dbReference type="EMBL" id="DS930277">
    <property type="protein sequence ID" value="EEC17891.1"/>
    <property type="molecule type" value="Genomic_DNA"/>
</dbReference>
<gene>
    <name evidence="2" type="ORF">IscW_ISCW013363</name>
</gene>
<accession>B7QGB9</accession>
<sequence>MYTPVRIIACQRSKVVCWLTVSLPIPHHLFCTCFILRADSCTVLALCTCREQSVFYRSVLEGCEGGVLLLLLSSVSLVCTKSVSQRRLLRAAILLLVELGGIGGCVMFLPRFAIYLLYHTVQYKRKKKK</sequence>
<proteinExistence type="predicted"/>
<dbReference type="InParanoid" id="B7QGB9"/>
<dbReference type="VEuPathDB" id="VectorBase:ISCW013363"/>
<dbReference type="PaxDb" id="6945-B7QGB9"/>